<dbReference type="Proteomes" id="UP001652700">
    <property type="component" value="Unplaced"/>
</dbReference>
<comment type="similarity">
    <text evidence="5">Belongs to the thioredoxin family.</text>
</comment>
<dbReference type="GO" id="GO:0015035">
    <property type="term" value="F:protein-disulfide reductase activity"/>
    <property type="evidence" value="ECO:0007669"/>
    <property type="project" value="InterPro"/>
</dbReference>
<evidence type="ECO:0000256" key="6">
    <source>
        <dbReference type="PIRSR" id="PIRSR000077-1"/>
    </source>
</evidence>
<dbReference type="AlphaFoldDB" id="A0A6P7FDL6"/>
<dbReference type="PROSITE" id="PS51352">
    <property type="entry name" value="THIOREDOXIN_2"/>
    <property type="match status" value="1"/>
</dbReference>
<feature type="site" description="Deprotonates C-terminal active site Cys" evidence="6">
    <location>
        <position position="26"/>
    </location>
</feature>
<evidence type="ECO:0000313" key="11">
    <source>
        <dbReference type="RefSeq" id="XP_028133771.1"/>
    </source>
</evidence>
<evidence type="ECO:0000259" key="8">
    <source>
        <dbReference type="PROSITE" id="PS51352"/>
    </source>
</evidence>
<dbReference type="Gene3D" id="3.40.30.10">
    <property type="entry name" value="Glutaredoxin"/>
    <property type="match status" value="1"/>
</dbReference>
<evidence type="ECO:0000256" key="5">
    <source>
        <dbReference type="PIRNR" id="PIRNR000077"/>
    </source>
</evidence>
<keyword evidence="1" id="KW-0813">Transport</keyword>
<dbReference type="InParanoid" id="A0A6P7FDL6"/>
<dbReference type="InterPro" id="IPR017937">
    <property type="entry name" value="Thioredoxin_CS"/>
</dbReference>
<keyword evidence="3 7" id="KW-1015">Disulfide bond</keyword>
<accession>A0A6P7FDL6</accession>
<proteinExistence type="inferred from homology"/>
<dbReference type="KEGG" id="dvv:114328971"/>
<reference evidence="9" key="2">
    <citation type="submission" date="2025-05" db="UniProtKB">
        <authorList>
            <consortium name="EnsemblMetazoa"/>
        </authorList>
    </citation>
    <scope>IDENTIFICATION</scope>
</reference>
<dbReference type="PIRSF" id="PIRSF000077">
    <property type="entry name" value="Thioredoxin"/>
    <property type="match status" value="1"/>
</dbReference>
<dbReference type="OrthoDB" id="2121326at2759"/>
<dbReference type="PRINTS" id="PR00421">
    <property type="entry name" value="THIOREDOXIN"/>
</dbReference>
<dbReference type="FunCoup" id="A0A6P7FDL6">
    <property type="interactions" value="972"/>
</dbReference>
<dbReference type="Pfam" id="PF00085">
    <property type="entry name" value="Thioredoxin"/>
    <property type="match status" value="1"/>
</dbReference>
<dbReference type="GeneID" id="114328971"/>
<evidence type="ECO:0000313" key="9">
    <source>
        <dbReference type="EnsemblMetazoa" id="XP_028133771.1"/>
    </source>
</evidence>
<dbReference type="InterPro" id="IPR005746">
    <property type="entry name" value="Thioredoxin"/>
</dbReference>
<dbReference type="InterPro" id="IPR013766">
    <property type="entry name" value="Thioredoxin_domain"/>
</dbReference>
<evidence type="ECO:0000256" key="1">
    <source>
        <dbReference type="ARBA" id="ARBA00022448"/>
    </source>
</evidence>
<sequence>MVHHIKDKDDLEAKFKEAGTNLVVLDFSAAWCGPCKMISPKLDELAAEYPNVVIVKIDVDECEDLAMEYNIKSMPTFIFLKNGQEIANFSGANYERLKQTIEDNK</sequence>
<dbReference type="PROSITE" id="PS00194">
    <property type="entry name" value="THIOREDOXIN_1"/>
    <property type="match status" value="1"/>
</dbReference>
<dbReference type="PANTHER" id="PTHR46115">
    <property type="entry name" value="THIOREDOXIN-LIKE PROTEIN 1"/>
    <property type="match status" value="1"/>
</dbReference>
<dbReference type="EnsemblMetazoa" id="XM_028277970.2">
    <property type="protein sequence ID" value="XP_028133771.1"/>
    <property type="gene ID" value="LOC114328971"/>
</dbReference>
<evidence type="ECO:0000256" key="4">
    <source>
        <dbReference type="ARBA" id="ARBA00023284"/>
    </source>
</evidence>
<name>A0A6P7FDL6_DIAVI</name>
<evidence type="ECO:0000256" key="2">
    <source>
        <dbReference type="ARBA" id="ARBA00022982"/>
    </source>
</evidence>
<organism evidence="11">
    <name type="scientific">Diabrotica virgifera virgifera</name>
    <name type="common">western corn rootworm</name>
    <dbReference type="NCBI Taxonomy" id="50390"/>
    <lineage>
        <taxon>Eukaryota</taxon>
        <taxon>Metazoa</taxon>
        <taxon>Ecdysozoa</taxon>
        <taxon>Arthropoda</taxon>
        <taxon>Hexapoda</taxon>
        <taxon>Insecta</taxon>
        <taxon>Pterygota</taxon>
        <taxon>Neoptera</taxon>
        <taxon>Endopterygota</taxon>
        <taxon>Coleoptera</taxon>
        <taxon>Polyphaga</taxon>
        <taxon>Cucujiformia</taxon>
        <taxon>Chrysomeloidea</taxon>
        <taxon>Chrysomelidae</taxon>
        <taxon>Galerucinae</taxon>
        <taxon>Diabroticina</taxon>
        <taxon>Diabroticites</taxon>
        <taxon>Diabrotica</taxon>
    </lineage>
</organism>
<evidence type="ECO:0000313" key="10">
    <source>
        <dbReference type="Proteomes" id="UP001652700"/>
    </source>
</evidence>
<protein>
    <recommendedName>
        <fullName evidence="5">Thioredoxin</fullName>
    </recommendedName>
</protein>
<feature type="site" description="Contributes to redox potential value" evidence="6">
    <location>
        <position position="33"/>
    </location>
</feature>
<dbReference type="FunFam" id="3.40.30.10:FF:000104">
    <property type="entry name" value="Thioredoxin"/>
    <property type="match status" value="1"/>
</dbReference>
<evidence type="ECO:0000256" key="3">
    <source>
        <dbReference type="ARBA" id="ARBA00023157"/>
    </source>
</evidence>
<evidence type="ECO:0000256" key="7">
    <source>
        <dbReference type="PIRSR" id="PIRSR000077-4"/>
    </source>
</evidence>
<keyword evidence="4 7" id="KW-0676">Redox-active center</keyword>
<dbReference type="CDD" id="cd02947">
    <property type="entry name" value="TRX_family"/>
    <property type="match status" value="1"/>
</dbReference>
<keyword evidence="10" id="KW-1185">Reference proteome</keyword>
<feature type="domain" description="Thioredoxin" evidence="8">
    <location>
        <begin position="1"/>
        <end position="105"/>
    </location>
</feature>
<feature type="active site" description="Nucleophile" evidence="6">
    <location>
        <position position="32"/>
    </location>
</feature>
<dbReference type="NCBIfam" id="TIGR01068">
    <property type="entry name" value="thioredoxin"/>
    <property type="match status" value="1"/>
</dbReference>
<feature type="disulfide bond" description="Redox-active" evidence="7">
    <location>
        <begin position="32"/>
        <end position="35"/>
    </location>
</feature>
<dbReference type="RefSeq" id="XP_028133771.1">
    <property type="nucleotide sequence ID" value="XM_028277970.1"/>
</dbReference>
<keyword evidence="2" id="KW-0249">Electron transport</keyword>
<gene>
    <name evidence="11" type="primary">LOC114328971</name>
</gene>
<dbReference type="InterPro" id="IPR036249">
    <property type="entry name" value="Thioredoxin-like_sf"/>
</dbReference>
<feature type="active site" description="Nucleophile" evidence="6">
    <location>
        <position position="35"/>
    </location>
</feature>
<reference evidence="11" key="1">
    <citation type="submission" date="2025-04" db="UniProtKB">
        <authorList>
            <consortium name="RefSeq"/>
        </authorList>
    </citation>
    <scope>IDENTIFICATION</scope>
    <source>
        <tissue evidence="11">Whole insect</tissue>
    </source>
</reference>
<dbReference type="SUPFAM" id="SSF52833">
    <property type="entry name" value="Thioredoxin-like"/>
    <property type="match status" value="1"/>
</dbReference>
<feature type="site" description="Contributes to redox potential value" evidence="6">
    <location>
        <position position="34"/>
    </location>
</feature>